<dbReference type="GO" id="GO:0030170">
    <property type="term" value="F:pyridoxal phosphate binding"/>
    <property type="evidence" value="ECO:0007669"/>
    <property type="project" value="InterPro"/>
</dbReference>
<evidence type="ECO:0000256" key="3">
    <source>
        <dbReference type="ARBA" id="ARBA00022605"/>
    </source>
</evidence>
<evidence type="ECO:0000256" key="1">
    <source>
        <dbReference type="ARBA" id="ARBA00001933"/>
    </source>
</evidence>
<dbReference type="Gene3D" id="3.40.640.10">
    <property type="entry name" value="Type I PLP-dependent aspartate aminotransferase-like (Major domain)"/>
    <property type="match status" value="1"/>
</dbReference>
<dbReference type="Pfam" id="PF00155">
    <property type="entry name" value="Aminotran_1_2"/>
    <property type="match status" value="1"/>
</dbReference>
<name>F7XPZ4_METZD</name>
<dbReference type="Proteomes" id="UP000006622">
    <property type="component" value="Chromosome"/>
</dbReference>
<dbReference type="InterPro" id="IPR004839">
    <property type="entry name" value="Aminotransferase_I/II_large"/>
</dbReference>
<evidence type="ECO:0000313" key="9">
    <source>
        <dbReference type="EMBL" id="AEH61521.1"/>
    </source>
</evidence>
<feature type="domain" description="Aminotransferase class I/classII large" evidence="8">
    <location>
        <begin position="37"/>
        <end position="357"/>
    </location>
</feature>
<sequence>MSRPELIKEGIESISEYVPGRSIDDIAELVGLHPDRIIKLGSNENPLGPSEKAVSAMVRHASDISIYPSADAGELVKALSEYTGLPGSNIVASGPGMDGLIDSLLRLVINPGDRVIISTPTFSYYEIASRACGGVPVFVPRDQDFQVDADAVIDAVTPDTKMIFLCSPNNPSGNLINEVDVKRILESTGGFVFIDEAYVEFADRNLMHLIRDYDNLIIGRTFSKAFGLAGLRIGYGIMPEWLKSQYMKAATPFNVSSAAIAAGIAALSDPEHLRRSIDLVEKGRMFLKENIDFRVHDSHANFVLVDVSPYSASKICSHLLQKGIIVRDCTSFRDAGESLVRITVGKEEQNRKVVEAFADFLNSRET</sequence>
<dbReference type="RefSeq" id="WP_013898957.1">
    <property type="nucleotide sequence ID" value="NC_015676.1"/>
</dbReference>
<accession>F7XPZ4</accession>
<dbReference type="InterPro" id="IPR015424">
    <property type="entry name" value="PyrdxlP-dep_Trfase"/>
</dbReference>
<comment type="catalytic activity">
    <reaction evidence="7">
        <text>L-histidinol phosphate + 2-oxoglutarate = 3-(imidazol-4-yl)-2-oxopropyl phosphate + L-glutamate</text>
        <dbReference type="Rhea" id="RHEA:23744"/>
        <dbReference type="ChEBI" id="CHEBI:16810"/>
        <dbReference type="ChEBI" id="CHEBI:29985"/>
        <dbReference type="ChEBI" id="CHEBI:57766"/>
        <dbReference type="ChEBI" id="CHEBI:57980"/>
        <dbReference type="EC" id="2.6.1.9"/>
    </reaction>
</comment>
<dbReference type="EMBL" id="CP002101">
    <property type="protein sequence ID" value="AEH61521.1"/>
    <property type="molecule type" value="Genomic_DNA"/>
</dbReference>
<dbReference type="GeneID" id="10823326"/>
<comment type="pathway">
    <text evidence="7">Amino-acid biosynthesis; L-histidine biosynthesis; L-histidine from 5-phospho-alpha-D-ribose 1-diphosphate: step 7/9.</text>
</comment>
<dbReference type="UniPathway" id="UPA00031">
    <property type="reaction ID" value="UER00012"/>
</dbReference>
<dbReference type="GO" id="GO:0004400">
    <property type="term" value="F:histidinol-phosphate transaminase activity"/>
    <property type="evidence" value="ECO:0007669"/>
    <property type="project" value="UniProtKB-UniRule"/>
</dbReference>
<feature type="modified residue" description="N6-(pyridoxal phosphate)lysine" evidence="7">
    <location>
        <position position="224"/>
    </location>
</feature>
<comment type="cofactor">
    <cofactor evidence="1 7">
        <name>pyridoxal 5'-phosphate</name>
        <dbReference type="ChEBI" id="CHEBI:597326"/>
    </cofactor>
</comment>
<dbReference type="NCBIfam" id="TIGR01141">
    <property type="entry name" value="hisC"/>
    <property type="match status" value="1"/>
</dbReference>
<keyword evidence="2 7" id="KW-0032">Aminotransferase</keyword>
<evidence type="ECO:0000256" key="5">
    <source>
        <dbReference type="ARBA" id="ARBA00022898"/>
    </source>
</evidence>
<dbReference type="InterPro" id="IPR001917">
    <property type="entry name" value="Aminotrans_II_pyridoxalP_BS"/>
</dbReference>
<protein>
    <recommendedName>
        <fullName evidence="7">Histidinol-phosphate aminotransferase</fullName>
        <ecNumber evidence="7">2.6.1.9</ecNumber>
    </recommendedName>
    <alternativeName>
        <fullName evidence="7">Imidazole acetol-phosphate transaminase</fullName>
    </alternativeName>
</protein>
<organism evidence="9 10">
    <name type="scientific">Methanosalsum zhilinae (strain DSM 4017 / NBRC 107636 / OCM 62 / WeN5)</name>
    <name type="common">Methanohalophilus zhilinae</name>
    <dbReference type="NCBI Taxonomy" id="679901"/>
    <lineage>
        <taxon>Archaea</taxon>
        <taxon>Methanobacteriati</taxon>
        <taxon>Methanobacteriota</taxon>
        <taxon>Stenosarchaea group</taxon>
        <taxon>Methanomicrobia</taxon>
        <taxon>Methanosarcinales</taxon>
        <taxon>Methanosarcinaceae</taxon>
        <taxon>Methanosalsum</taxon>
    </lineage>
</organism>
<dbReference type="PANTHER" id="PTHR42885:SF2">
    <property type="entry name" value="HISTIDINOL-PHOSPHATE AMINOTRANSFERASE"/>
    <property type="match status" value="1"/>
</dbReference>
<dbReference type="HOGENOM" id="CLU_017584_3_3_2"/>
<dbReference type="EC" id="2.6.1.9" evidence="7"/>
<gene>
    <name evidence="7" type="primary">hisC</name>
    <name evidence="9" type="ordered locus">Mzhil_1686</name>
</gene>
<evidence type="ECO:0000256" key="4">
    <source>
        <dbReference type="ARBA" id="ARBA00022679"/>
    </source>
</evidence>
<dbReference type="HAMAP" id="MF_01023">
    <property type="entry name" value="HisC_aminotrans_2"/>
    <property type="match status" value="1"/>
</dbReference>
<keyword evidence="6 7" id="KW-0368">Histidine biosynthesis</keyword>
<evidence type="ECO:0000313" key="10">
    <source>
        <dbReference type="Proteomes" id="UP000006622"/>
    </source>
</evidence>
<dbReference type="Gene3D" id="3.90.1150.10">
    <property type="entry name" value="Aspartate Aminotransferase, domain 1"/>
    <property type="match status" value="1"/>
</dbReference>
<dbReference type="STRING" id="679901.Mzhil_1686"/>
<dbReference type="InterPro" id="IPR015421">
    <property type="entry name" value="PyrdxlP-dep_Trfase_major"/>
</dbReference>
<comment type="similarity">
    <text evidence="7">Belongs to the class-II pyridoxal-phosphate-dependent aminotransferase family. Histidinol-phosphate aminotransferase subfamily.</text>
</comment>
<proteinExistence type="inferred from homology"/>
<evidence type="ECO:0000256" key="7">
    <source>
        <dbReference type="HAMAP-Rule" id="MF_01023"/>
    </source>
</evidence>
<evidence type="ECO:0000259" key="8">
    <source>
        <dbReference type="Pfam" id="PF00155"/>
    </source>
</evidence>
<dbReference type="InterPro" id="IPR015422">
    <property type="entry name" value="PyrdxlP-dep_Trfase_small"/>
</dbReference>
<dbReference type="CDD" id="cd00609">
    <property type="entry name" value="AAT_like"/>
    <property type="match status" value="1"/>
</dbReference>
<keyword evidence="3 7" id="KW-0028">Amino-acid biosynthesis</keyword>
<evidence type="ECO:0000256" key="2">
    <source>
        <dbReference type="ARBA" id="ARBA00022576"/>
    </source>
</evidence>
<keyword evidence="4 7" id="KW-0808">Transferase</keyword>
<keyword evidence="5 7" id="KW-0663">Pyridoxal phosphate</keyword>
<dbReference type="GO" id="GO:0000105">
    <property type="term" value="P:L-histidine biosynthetic process"/>
    <property type="evidence" value="ECO:0007669"/>
    <property type="project" value="UniProtKB-UniRule"/>
</dbReference>
<dbReference type="KEGG" id="mzh:Mzhil_1686"/>
<dbReference type="SUPFAM" id="SSF53383">
    <property type="entry name" value="PLP-dependent transferases"/>
    <property type="match status" value="1"/>
</dbReference>
<reference evidence="9" key="1">
    <citation type="submission" date="2010-07" db="EMBL/GenBank/DDBJ databases">
        <title>The complete genome of Methanosalsum zhilinae DSM 4017.</title>
        <authorList>
            <consortium name="US DOE Joint Genome Institute (JGI-PGF)"/>
            <person name="Lucas S."/>
            <person name="Copeland A."/>
            <person name="Lapidus A."/>
            <person name="Glavina del Rio T."/>
            <person name="Dalin E."/>
            <person name="Tice H."/>
            <person name="Bruce D."/>
            <person name="Goodwin L."/>
            <person name="Pitluck S."/>
            <person name="Kyrpides N."/>
            <person name="Mavromatis K."/>
            <person name="Ovchinnikova G."/>
            <person name="Daligault H."/>
            <person name="Detter J.C."/>
            <person name="Han C."/>
            <person name="Tapia R."/>
            <person name="Larimer F."/>
            <person name="Land M."/>
            <person name="Hauser L."/>
            <person name="Markowitz V."/>
            <person name="Cheng J.-F."/>
            <person name="Hugenholtz P."/>
            <person name="Woyke T."/>
            <person name="Wu D."/>
            <person name="Spring S."/>
            <person name="Schueler E."/>
            <person name="Brambilla E."/>
            <person name="Klenk H.-P."/>
            <person name="Eisen J.A."/>
        </authorList>
    </citation>
    <scope>NUCLEOTIDE SEQUENCE</scope>
    <source>
        <strain evidence="9">DSM 4017</strain>
    </source>
</reference>
<dbReference type="PANTHER" id="PTHR42885">
    <property type="entry name" value="HISTIDINOL-PHOSPHATE AMINOTRANSFERASE-RELATED"/>
    <property type="match status" value="1"/>
</dbReference>
<dbReference type="OrthoDB" id="9929at2157"/>
<evidence type="ECO:0000256" key="6">
    <source>
        <dbReference type="ARBA" id="ARBA00023102"/>
    </source>
</evidence>
<dbReference type="AlphaFoldDB" id="F7XPZ4"/>
<dbReference type="PROSITE" id="PS00599">
    <property type="entry name" value="AA_TRANSFER_CLASS_2"/>
    <property type="match status" value="1"/>
</dbReference>
<keyword evidence="10" id="KW-1185">Reference proteome</keyword>
<dbReference type="InterPro" id="IPR005861">
    <property type="entry name" value="HisP_aminotrans"/>
</dbReference>